<dbReference type="RefSeq" id="WP_046440656.1">
    <property type="nucleotide sequence ID" value="NZ_CP011312.1"/>
</dbReference>
<keyword evidence="1" id="KW-0812">Transmembrane</keyword>
<protein>
    <submittedName>
        <fullName evidence="2">ABC-2 family transporter protein</fullName>
    </submittedName>
    <submittedName>
        <fullName evidence="3">Uncharacterized protein conserved in bacteria</fullName>
    </submittedName>
</protein>
<evidence type="ECO:0000313" key="3">
    <source>
        <dbReference type="EMBL" id="VEH06031.1"/>
    </source>
</evidence>
<dbReference type="EMBL" id="CP011312">
    <property type="protein sequence ID" value="AKE42078.1"/>
    <property type="molecule type" value="Genomic_DNA"/>
</dbReference>
<feature type="transmembrane region" description="Helical" evidence="1">
    <location>
        <begin position="135"/>
        <end position="159"/>
    </location>
</feature>
<feature type="transmembrane region" description="Helical" evidence="1">
    <location>
        <begin position="166"/>
        <end position="196"/>
    </location>
</feature>
<evidence type="ECO:0000313" key="4">
    <source>
        <dbReference type="Proteomes" id="UP000033457"/>
    </source>
</evidence>
<dbReference type="Proteomes" id="UP000033457">
    <property type="component" value="Chromosome"/>
</dbReference>
<dbReference type="HOGENOM" id="CLU_086622_3_0_11"/>
<keyword evidence="1" id="KW-0472">Membrane</keyword>
<dbReference type="AlphaFoldDB" id="A0A0F6R370"/>
<feature type="transmembrane region" description="Helical" evidence="1">
    <location>
        <begin position="46"/>
        <end position="72"/>
    </location>
</feature>
<evidence type="ECO:0000256" key="1">
    <source>
        <dbReference type="SAM" id="Phobius"/>
    </source>
</evidence>
<reference evidence="2 4" key="1">
    <citation type="journal article" date="2015" name="Genome Announc.">
        <title>Complete Genome Sequence of Corynebacterium kutscheri DSM 20755, a Corynebacterial Type Strain with Remarkably Low G+C Content of Chromosomal DNA.</title>
        <authorList>
            <person name="Ruckert C."/>
            <person name="Albersmeier A."/>
            <person name="Winkler A."/>
            <person name="Tauch A."/>
        </authorList>
    </citation>
    <scope>NUCLEOTIDE SEQUENCE [LARGE SCALE GENOMIC DNA]</scope>
    <source>
        <strain evidence="2 4">DSM 20755</strain>
    </source>
</reference>
<accession>A0A0F6R370</accession>
<dbReference type="Proteomes" id="UP000271380">
    <property type="component" value="Chromosome"/>
</dbReference>
<reference evidence="3 5" key="2">
    <citation type="submission" date="2018-12" db="EMBL/GenBank/DDBJ databases">
        <authorList>
            <consortium name="Pathogen Informatics"/>
        </authorList>
    </citation>
    <scope>NUCLEOTIDE SEQUENCE [LARGE SCALE GENOMIC DNA]</scope>
    <source>
        <strain evidence="3 5">NCTC949</strain>
    </source>
</reference>
<dbReference type="Pfam" id="PF12730">
    <property type="entry name" value="ABC2_membrane_4"/>
    <property type="match status" value="1"/>
</dbReference>
<evidence type="ECO:0000313" key="5">
    <source>
        <dbReference type="Proteomes" id="UP000271380"/>
    </source>
</evidence>
<dbReference type="EMBL" id="LR134377">
    <property type="protein sequence ID" value="VEH06031.1"/>
    <property type="molecule type" value="Genomic_DNA"/>
</dbReference>
<sequence>MFQQEILFELNKVRALKAHYITFSGALAITVLATFSLWSGRSSEEVILATALLSSGFMSALIWPVMAAVLASRMVDIEFAHRGWLFLVTSGCSVRSIIGAKALVGMILLALSIALQAVFTFAICIALGATNIDGVRWVGFFILLWAITTVFFLFLMLAACAVESQIVVLLSGVVSAFVAVFCFLVSTPIFYFFPWAYYSLILPVRQWETTIIPNHVNLPAIAGFILVSILIWVVCLNKLRIWR</sequence>
<dbReference type="OrthoDB" id="4407386at2"/>
<name>A0A0F6R370_9CORY</name>
<dbReference type="KEGG" id="cku:UL82_09705"/>
<keyword evidence="4" id="KW-1185">Reference proteome</keyword>
<feature type="transmembrane region" description="Helical" evidence="1">
    <location>
        <begin position="216"/>
        <end position="236"/>
    </location>
</feature>
<gene>
    <name evidence="3" type="ORF">NCTC949_00914</name>
    <name evidence="2" type="ORF">UL82_09705</name>
</gene>
<proteinExistence type="predicted"/>
<dbReference type="STRING" id="35755.UL82_09705"/>
<feature type="transmembrane region" description="Helical" evidence="1">
    <location>
        <begin position="103"/>
        <end position="129"/>
    </location>
</feature>
<organism evidence="2 4">
    <name type="scientific">Corynebacterium kutscheri</name>
    <dbReference type="NCBI Taxonomy" id="35755"/>
    <lineage>
        <taxon>Bacteria</taxon>
        <taxon>Bacillati</taxon>
        <taxon>Actinomycetota</taxon>
        <taxon>Actinomycetes</taxon>
        <taxon>Mycobacteriales</taxon>
        <taxon>Corynebacteriaceae</taxon>
        <taxon>Corynebacterium</taxon>
    </lineage>
</organism>
<keyword evidence="1" id="KW-1133">Transmembrane helix</keyword>
<feature type="transmembrane region" description="Helical" evidence="1">
    <location>
        <begin position="20"/>
        <end position="40"/>
    </location>
</feature>
<evidence type="ECO:0000313" key="2">
    <source>
        <dbReference type="EMBL" id="AKE42078.1"/>
    </source>
</evidence>